<keyword evidence="3 6" id="KW-1133">Transmembrane helix</keyword>
<evidence type="ECO:0000256" key="3">
    <source>
        <dbReference type="ARBA" id="ARBA00022989"/>
    </source>
</evidence>
<dbReference type="SUPFAM" id="SSF81321">
    <property type="entry name" value="Family A G protein-coupled receptor-like"/>
    <property type="match status" value="1"/>
</dbReference>
<feature type="transmembrane region" description="Helical" evidence="6">
    <location>
        <begin position="68"/>
        <end position="88"/>
    </location>
</feature>
<dbReference type="Proteomes" id="UP001066276">
    <property type="component" value="Chromosome 6"/>
</dbReference>
<dbReference type="Gene3D" id="1.20.1070.10">
    <property type="entry name" value="Rhodopsin 7-helix transmembrane proteins"/>
    <property type="match status" value="1"/>
</dbReference>
<name>A0AAV7QA49_PLEWA</name>
<accession>A0AAV7QA49</accession>
<evidence type="ECO:0000256" key="4">
    <source>
        <dbReference type="ARBA" id="ARBA00023136"/>
    </source>
</evidence>
<feature type="transmembrane region" description="Helical" evidence="6">
    <location>
        <begin position="148"/>
        <end position="167"/>
    </location>
</feature>
<proteinExistence type="predicted"/>
<feature type="transmembrane region" description="Helical" evidence="6">
    <location>
        <begin position="108"/>
        <end position="127"/>
    </location>
</feature>
<evidence type="ECO:0000313" key="8">
    <source>
        <dbReference type="EMBL" id="KAJ1135453.1"/>
    </source>
</evidence>
<reference evidence="8" key="1">
    <citation type="journal article" date="2022" name="bioRxiv">
        <title>Sequencing and chromosome-scale assembly of the giantPleurodeles waltlgenome.</title>
        <authorList>
            <person name="Brown T."/>
            <person name="Elewa A."/>
            <person name="Iarovenko S."/>
            <person name="Subramanian E."/>
            <person name="Araus A.J."/>
            <person name="Petzold A."/>
            <person name="Susuki M."/>
            <person name="Suzuki K.-i.T."/>
            <person name="Hayashi T."/>
            <person name="Toyoda A."/>
            <person name="Oliveira C."/>
            <person name="Osipova E."/>
            <person name="Leigh N.D."/>
            <person name="Simon A."/>
            <person name="Yun M.H."/>
        </authorList>
    </citation>
    <scope>NUCLEOTIDE SEQUENCE</scope>
    <source>
        <strain evidence="8">20211129_DDA</strain>
        <tissue evidence="8">Liver</tissue>
    </source>
</reference>
<dbReference type="PRINTS" id="PR00237">
    <property type="entry name" value="GPCRRHODOPSN"/>
</dbReference>
<dbReference type="GO" id="GO:0016020">
    <property type="term" value="C:membrane"/>
    <property type="evidence" value="ECO:0007669"/>
    <property type="project" value="UniProtKB-SubCell"/>
</dbReference>
<evidence type="ECO:0000256" key="1">
    <source>
        <dbReference type="ARBA" id="ARBA00004370"/>
    </source>
</evidence>
<dbReference type="GO" id="GO:0004930">
    <property type="term" value="F:G protein-coupled receptor activity"/>
    <property type="evidence" value="ECO:0007669"/>
    <property type="project" value="InterPro"/>
</dbReference>
<dbReference type="EMBL" id="JANPWB010000010">
    <property type="protein sequence ID" value="KAJ1135453.1"/>
    <property type="molecule type" value="Genomic_DNA"/>
</dbReference>
<dbReference type="InterPro" id="IPR017452">
    <property type="entry name" value="GPCR_Rhodpsn_7TM"/>
</dbReference>
<comment type="caution">
    <text evidence="8">The sequence shown here is derived from an EMBL/GenBank/DDBJ whole genome shotgun (WGS) entry which is preliminary data.</text>
</comment>
<gene>
    <name evidence="8" type="ORF">NDU88_001893</name>
</gene>
<evidence type="ECO:0000256" key="6">
    <source>
        <dbReference type="SAM" id="Phobius"/>
    </source>
</evidence>
<dbReference type="Pfam" id="PF00001">
    <property type="entry name" value="7tm_1"/>
    <property type="match status" value="1"/>
</dbReference>
<evidence type="ECO:0000313" key="9">
    <source>
        <dbReference type="Proteomes" id="UP001066276"/>
    </source>
</evidence>
<feature type="transmembrane region" description="Helical" evidence="6">
    <location>
        <begin position="201"/>
        <end position="224"/>
    </location>
</feature>
<keyword evidence="4 6" id="KW-0472">Membrane</keyword>
<feature type="transmembrane region" description="Helical" evidence="6">
    <location>
        <begin position="264"/>
        <end position="282"/>
    </location>
</feature>
<feature type="region of interest" description="Disordered" evidence="5">
    <location>
        <begin position="460"/>
        <end position="479"/>
    </location>
</feature>
<evidence type="ECO:0000256" key="5">
    <source>
        <dbReference type="SAM" id="MobiDB-lite"/>
    </source>
</evidence>
<dbReference type="InterPro" id="IPR000276">
    <property type="entry name" value="GPCR_Rhodpsn"/>
</dbReference>
<keyword evidence="2 6" id="KW-0812">Transmembrane</keyword>
<feature type="transmembrane region" description="Helical" evidence="6">
    <location>
        <begin position="27"/>
        <end position="47"/>
    </location>
</feature>
<protein>
    <recommendedName>
        <fullName evidence="7">G-protein coupled receptors family 1 profile domain-containing protein</fullName>
    </recommendedName>
</protein>
<evidence type="ECO:0000256" key="2">
    <source>
        <dbReference type="ARBA" id="ARBA00022692"/>
    </source>
</evidence>
<evidence type="ECO:0000259" key="7">
    <source>
        <dbReference type="PROSITE" id="PS50262"/>
    </source>
</evidence>
<dbReference type="InterPro" id="IPR052676">
    <property type="entry name" value="Zinc-sensing_GPCR"/>
</dbReference>
<comment type="subcellular location">
    <subcellularLocation>
        <location evidence="1">Membrane</location>
    </subcellularLocation>
</comment>
<organism evidence="8 9">
    <name type="scientific">Pleurodeles waltl</name>
    <name type="common">Iberian ribbed newt</name>
    <dbReference type="NCBI Taxonomy" id="8319"/>
    <lineage>
        <taxon>Eukaryota</taxon>
        <taxon>Metazoa</taxon>
        <taxon>Chordata</taxon>
        <taxon>Craniata</taxon>
        <taxon>Vertebrata</taxon>
        <taxon>Euteleostomi</taxon>
        <taxon>Amphibia</taxon>
        <taxon>Batrachia</taxon>
        <taxon>Caudata</taxon>
        <taxon>Salamandroidea</taxon>
        <taxon>Salamandridae</taxon>
        <taxon>Pleurodelinae</taxon>
        <taxon>Pleurodeles</taxon>
    </lineage>
</organism>
<dbReference type="PANTHER" id="PTHR46752:SF1">
    <property type="entry name" value="G-PROTEIN COUPLED RECEPTOR 39"/>
    <property type="match status" value="1"/>
</dbReference>
<keyword evidence="9" id="KW-1185">Reference proteome</keyword>
<dbReference type="AlphaFoldDB" id="A0AAV7QA49"/>
<feature type="domain" description="G-protein coupled receptors family 1 profile" evidence="7">
    <location>
        <begin position="43"/>
        <end position="327"/>
    </location>
</feature>
<dbReference type="PROSITE" id="PS50262">
    <property type="entry name" value="G_PROTEIN_RECEP_F1_2"/>
    <property type="match status" value="1"/>
</dbReference>
<sequence>MKNISHSSKESIQDLQTLVRLSLEAKVGITLVYGALFVCGVLGNTLVIRVIRKMRGRCLIQASVSQHLCSLACSDLLVLLVGIPTELYSIIWCPYPWPSGTVGCKGFYALWEVSSYATIFNILAFSCERYLVTCHPFQVKLMSSSRTWKLVALVWALAVLAALPTLFTMGMEDAYLPFNQVGDPLRAPLWICTNLLAQEHLFAIAVFVSFGLYILVLLAVAVTCRRMMQALQRSRAGSICVRSPTGQVLAKCRRPGKTCIRKQNVLMLGCIVGALAVCWVPFQARRLMMVLRSKNQWTEDYYRSYITLQPITNSFYYLSSSINPLLYNLTSLQFRRAFRHHLNPCASPQWKQSSPNSSLRHQESLDLHSLERPSRRGNLCSKAQEDHGAGASRAWGALAIGGHRSWWYRPRGVAQQSAADRGARPDHWSARPSGWLEEVWAWGPRSRVCPEGFGLLRPGQPFGVREPAEGTPVRSGGGSEVWPVRPWTLGWEGPTVCWDSRGPSDRRDSRPAWVCLGRAWPHAAW</sequence>
<dbReference type="PANTHER" id="PTHR46752">
    <property type="entry name" value="G-PROTEIN COUPLED RECEPTOR 39"/>
    <property type="match status" value="1"/>
</dbReference>